<reference evidence="1 2" key="1">
    <citation type="journal article" date="2016" name="Mol. Biol. Evol.">
        <title>Comparative Genomics of Early-Diverging Mushroom-Forming Fungi Provides Insights into the Origins of Lignocellulose Decay Capabilities.</title>
        <authorList>
            <person name="Nagy L.G."/>
            <person name="Riley R."/>
            <person name="Tritt A."/>
            <person name="Adam C."/>
            <person name="Daum C."/>
            <person name="Floudas D."/>
            <person name="Sun H."/>
            <person name="Yadav J.S."/>
            <person name="Pangilinan J."/>
            <person name="Larsson K.H."/>
            <person name="Matsuura K."/>
            <person name="Barry K."/>
            <person name="Labutti K."/>
            <person name="Kuo R."/>
            <person name="Ohm R.A."/>
            <person name="Bhattacharya S.S."/>
            <person name="Shirouzu T."/>
            <person name="Yoshinaga Y."/>
            <person name="Martin F.M."/>
            <person name="Grigoriev I.V."/>
            <person name="Hibbett D.S."/>
        </authorList>
    </citation>
    <scope>NUCLEOTIDE SEQUENCE [LARGE SCALE GENOMIC DNA]</scope>
    <source>
        <strain evidence="1 2">HHB10207 ss-3</strain>
    </source>
</reference>
<sequence length="196" mass="22760">MALTPAYPNRQVFKIIRENQAVHFIDAFKRFLRTYLQPSSLSVHLDEHTVFDLYSQINLQHINPTSVGRADFRQSDVIRVHPAVFERDGRTLKEHGVFDTVRLLDPKTNRPGFLGTRVARVKALFTLPSQFGKYNEPLAYVEMFTEFRTRSATSKLYKISHSMDVIWYLPLGLVLIDNWTQPQCWRSAQTFTSIPT</sequence>
<dbReference type="AlphaFoldDB" id="A0A165WXD1"/>
<proteinExistence type="predicted"/>
<evidence type="ECO:0000313" key="2">
    <source>
        <dbReference type="Proteomes" id="UP000076798"/>
    </source>
</evidence>
<organism evidence="1 2">
    <name type="scientific">Sistotremastrum suecicum HHB10207 ss-3</name>
    <dbReference type="NCBI Taxonomy" id="1314776"/>
    <lineage>
        <taxon>Eukaryota</taxon>
        <taxon>Fungi</taxon>
        <taxon>Dikarya</taxon>
        <taxon>Basidiomycota</taxon>
        <taxon>Agaricomycotina</taxon>
        <taxon>Agaricomycetes</taxon>
        <taxon>Sistotremastrales</taxon>
        <taxon>Sistotremastraceae</taxon>
        <taxon>Sistotremastrum</taxon>
    </lineage>
</organism>
<gene>
    <name evidence="1" type="ORF">SISSUDRAFT_1038318</name>
</gene>
<evidence type="ECO:0000313" key="1">
    <source>
        <dbReference type="EMBL" id="KZT31615.1"/>
    </source>
</evidence>
<name>A0A165WXD1_9AGAM</name>
<dbReference type="Proteomes" id="UP000076798">
    <property type="component" value="Unassembled WGS sequence"/>
</dbReference>
<protein>
    <submittedName>
        <fullName evidence="1">Uncharacterized protein</fullName>
    </submittedName>
</protein>
<dbReference type="STRING" id="1314776.A0A165WXD1"/>
<keyword evidence="2" id="KW-1185">Reference proteome</keyword>
<accession>A0A165WXD1</accession>
<dbReference type="EMBL" id="KV428514">
    <property type="protein sequence ID" value="KZT31615.1"/>
    <property type="molecule type" value="Genomic_DNA"/>
</dbReference>
<dbReference type="OrthoDB" id="2606601at2759"/>